<feature type="region of interest" description="Disordered" evidence="1">
    <location>
        <begin position="1"/>
        <end position="30"/>
    </location>
</feature>
<organism evidence="2 3">
    <name type="scientific">Colletotrichum zoysiae</name>
    <dbReference type="NCBI Taxonomy" id="1216348"/>
    <lineage>
        <taxon>Eukaryota</taxon>
        <taxon>Fungi</taxon>
        <taxon>Dikarya</taxon>
        <taxon>Ascomycota</taxon>
        <taxon>Pezizomycotina</taxon>
        <taxon>Sordariomycetes</taxon>
        <taxon>Hypocreomycetidae</taxon>
        <taxon>Glomerellales</taxon>
        <taxon>Glomerellaceae</taxon>
        <taxon>Colletotrichum</taxon>
        <taxon>Colletotrichum graminicola species complex</taxon>
    </lineage>
</organism>
<name>A0AAD9LUA6_9PEZI</name>
<dbReference type="Proteomes" id="UP001232148">
    <property type="component" value="Unassembled WGS sequence"/>
</dbReference>
<gene>
    <name evidence="2" type="ORF">LX32DRAFT_646406</name>
</gene>
<proteinExistence type="predicted"/>
<sequence>MALPRTEDEPNQGRVCVLKPDQPPSTTTTTTKTHTLLFLLKRDEDTLPLAGVVTRFSWGQTSHPLLMEPWGRILHRFKTFSLLRAKPPVNPLPSVCTSNHMTALPIPSLQPPRQIHPGEWLPWHKLHKMLPIALSIAGPGWCDVLPKDPE</sequence>
<dbReference type="EMBL" id="MU843103">
    <property type="protein sequence ID" value="KAK2021464.1"/>
    <property type="molecule type" value="Genomic_DNA"/>
</dbReference>
<comment type="caution">
    <text evidence="2">The sequence shown here is derived from an EMBL/GenBank/DDBJ whole genome shotgun (WGS) entry which is preliminary data.</text>
</comment>
<evidence type="ECO:0000313" key="2">
    <source>
        <dbReference type="EMBL" id="KAK2021464.1"/>
    </source>
</evidence>
<evidence type="ECO:0000256" key="1">
    <source>
        <dbReference type="SAM" id="MobiDB-lite"/>
    </source>
</evidence>
<dbReference type="AlphaFoldDB" id="A0AAD9LUA6"/>
<accession>A0AAD9LUA6</accession>
<evidence type="ECO:0000313" key="3">
    <source>
        <dbReference type="Proteomes" id="UP001232148"/>
    </source>
</evidence>
<protein>
    <submittedName>
        <fullName evidence="2">Uncharacterized protein</fullName>
    </submittedName>
</protein>
<reference evidence="2" key="1">
    <citation type="submission" date="2021-06" db="EMBL/GenBank/DDBJ databases">
        <title>Comparative genomics, transcriptomics and evolutionary studies reveal genomic signatures of adaptation to plant cell wall in hemibiotrophic fungi.</title>
        <authorList>
            <consortium name="DOE Joint Genome Institute"/>
            <person name="Baroncelli R."/>
            <person name="Diaz J.F."/>
            <person name="Benocci T."/>
            <person name="Peng M."/>
            <person name="Battaglia E."/>
            <person name="Haridas S."/>
            <person name="Andreopoulos W."/>
            <person name="Labutti K."/>
            <person name="Pangilinan J."/>
            <person name="Floch G.L."/>
            <person name="Makela M.R."/>
            <person name="Henrissat B."/>
            <person name="Grigoriev I.V."/>
            <person name="Crouch J.A."/>
            <person name="De Vries R.P."/>
            <person name="Sukno S.A."/>
            <person name="Thon M.R."/>
        </authorList>
    </citation>
    <scope>NUCLEOTIDE SEQUENCE</scope>
    <source>
        <strain evidence="2">MAFF235873</strain>
    </source>
</reference>
<keyword evidence="3" id="KW-1185">Reference proteome</keyword>